<feature type="domain" description="Globin" evidence="7">
    <location>
        <begin position="31"/>
        <end position="178"/>
    </location>
</feature>
<gene>
    <name evidence="8" type="ORF">DPMN_097361</name>
</gene>
<evidence type="ECO:0000256" key="5">
    <source>
        <dbReference type="ARBA" id="ARBA00023004"/>
    </source>
</evidence>
<dbReference type="GO" id="GO:0020037">
    <property type="term" value="F:heme binding"/>
    <property type="evidence" value="ECO:0007669"/>
    <property type="project" value="InterPro"/>
</dbReference>
<proteinExistence type="inferred from homology"/>
<protein>
    <recommendedName>
        <fullName evidence="7">Globin domain-containing protein</fullName>
    </recommendedName>
</protein>
<keyword evidence="9" id="KW-1185">Reference proteome</keyword>
<reference evidence="8" key="1">
    <citation type="journal article" date="2019" name="bioRxiv">
        <title>The Genome of the Zebra Mussel, Dreissena polymorpha: A Resource for Invasive Species Research.</title>
        <authorList>
            <person name="McCartney M.A."/>
            <person name="Auch B."/>
            <person name="Kono T."/>
            <person name="Mallez S."/>
            <person name="Zhang Y."/>
            <person name="Obille A."/>
            <person name="Becker A."/>
            <person name="Abrahante J.E."/>
            <person name="Garbe J."/>
            <person name="Badalamenti J.P."/>
            <person name="Herman A."/>
            <person name="Mangelson H."/>
            <person name="Liachko I."/>
            <person name="Sullivan S."/>
            <person name="Sone E.D."/>
            <person name="Koren S."/>
            <person name="Silverstein K.A.T."/>
            <person name="Beckman K.B."/>
            <person name="Gohl D.M."/>
        </authorList>
    </citation>
    <scope>NUCLEOTIDE SEQUENCE</scope>
    <source>
        <strain evidence="8">Duluth1</strain>
        <tissue evidence="8">Whole animal</tissue>
    </source>
</reference>
<dbReference type="InterPro" id="IPR050532">
    <property type="entry name" value="Globin-like_OT"/>
</dbReference>
<evidence type="ECO:0000256" key="2">
    <source>
        <dbReference type="ARBA" id="ARBA00022617"/>
    </source>
</evidence>
<evidence type="ECO:0000259" key="7">
    <source>
        <dbReference type="PROSITE" id="PS01033"/>
    </source>
</evidence>
<evidence type="ECO:0000256" key="4">
    <source>
        <dbReference type="ARBA" id="ARBA00022723"/>
    </source>
</evidence>
<dbReference type="PROSITE" id="PS01033">
    <property type="entry name" value="GLOBIN"/>
    <property type="match status" value="1"/>
</dbReference>
<dbReference type="GO" id="GO:0005344">
    <property type="term" value="F:oxygen carrier activity"/>
    <property type="evidence" value="ECO:0007669"/>
    <property type="project" value="UniProtKB-KW"/>
</dbReference>
<dbReference type="OrthoDB" id="436496at2759"/>
<name>A0A9D4LA55_DREPO</name>
<dbReference type="SUPFAM" id="SSF46458">
    <property type="entry name" value="Globin-like"/>
    <property type="match status" value="1"/>
</dbReference>
<evidence type="ECO:0000256" key="6">
    <source>
        <dbReference type="RuleBase" id="RU000356"/>
    </source>
</evidence>
<comment type="similarity">
    <text evidence="6">Belongs to the globin family.</text>
</comment>
<keyword evidence="2 6" id="KW-0349">Heme</keyword>
<dbReference type="GO" id="GO:0046872">
    <property type="term" value="F:metal ion binding"/>
    <property type="evidence" value="ECO:0007669"/>
    <property type="project" value="UniProtKB-KW"/>
</dbReference>
<reference evidence="8" key="2">
    <citation type="submission" date="2020-11" db="EMBL/GenBank/DDBJ databases">
        <authorList>
            <person name="McCartney M.A."/>
            <person name="Auch B."/>
            <person name="Kono T."/>
            <person name="Mallez S."/>
            <person name="Becker A."/>
            <person name="Gohl D.M."/>
            <person name="Silverstein K.A.T."/>
            <person name="Koren S."/>
            <person name="Bechman K.B."/>
            <person name="Herman A."/>
            <person name="Abrahante J.E."/>
            <person name="Garbe J."/>
        </authorList>
    </citation>
    <scope>NUCLEOTIDE SEQUENCE</scope>
    <source>
        <strain evidence="8">Duluth1</strain>
        <tissue evidence="8">Whole animal</tissue>
    </source>
</reference>
<comment type="caution">
    <text evidence="8">The sequence shown here is derived from an EMBL/GenBank/DDBJ whole genome shotgun (WGS) entry which is preliminary data.</text>
</comment>
<dbReference type="Pfam" id="PF00042">
    <property type="entry name" value="Globin"/>
    <property type="match status" value="1"/>
</dbReference>
<dbReference type="AlphaFoldDB" id="A0A9D4LA55"/>
<evidence type="ECO:0000256" key="1">
    <source>
        <dbReference type="ARBA" id="ARBA00022448"/>
    </source>
</evidence>
<evidence type="ECO:0000313" key="9">
    <source>
        <dbReference type="Proteomes" id="UP000828390"/>
    </source>
</evidence>
<dbReference type="InterPro" id="IPR012292">
    <property type="entry name" value="Globin/Proto"/>
</dbReference>
<dbReference type="EMBL" id="JAIWYP010000003">
    <property type="protein sequence ID" value="KAH3854812.1"/>
    <property type="molecule type" value="Genomic_DNA"/>
</dbReference>
<keyword evidence="5" id="KW-0408">Iron</keyword>
<sequence length="179" mass="21083">MGCTHSDRKCFYKECHAVIMDGKPNALNRPEITDEHITIVRETWNVIKLDIARVGVVMFMRLFEKYPDVQQLFVHFRGLSAEELRHNRKLRDHGLRVLNTLDKCISRVAETERLEKLLLELGQKHNVYNIKIEYLYLLVPQLQQALMPVLGDKWTYLVESSWSAFLRYIIHIMAEGMNI</sequence>
<evidence type="ECO:0000256" key="3">
    <source>
        <dbReference type="ARBA" id="ARBA00022621"/>
    </source>
</evidence>
<evidence type="ECO:0000313" key="8">
    <source>
        <dbReference type="EMBL" id="KAH3854812.1"/>
    </source>
</evidence>
<keyword evidence="3 6" id="KW-0561">Oxygen transport</keyword>
<dbReference type="InterPro" id="IPR000971">
    <property type="entry name" value="Globin"/>
</dbReference>
<organism evidence="8 9">
    <name type="scientific">Dreissena polymorpha</name>
    <name type="common">Zebra mussel</name>
    <name type="synonym">Mytilus polymorpha</name>
    <dbReference type="NCBI Taxonomy" id="45954"/>
    <lineage>
        <taxon>Eukaryota</taxon>
        <taxon>Metazoa</taxon>
        <taxon>Spiralia</taxon>
        <taxon>Lophotrochozoa</taxon>
        <taxon>Mollusca</taxon>
        <taxon>Bivalvia</taxon>
        <taxon>Autobranchia</taxon>
        <taxon>Heteroconchia</taxon>
        <taxon>Euheterodonta</taxon>
        <taxon>Imparidentia</taxon>
        <taxon>Neoheterodontei</taxon>
        <taxon>Myida</taxon>
        <taxon>Dreissenoidea</taxon>
        <taxon>Dreissenidae</taxon>
        <taxon>Dreissena</taxon>
    </lineage>
</organism>
<accession>A0A9D4LA55</accession>
<dbReference type="InterPro" id="IPR009050">
    <property type="entry name" value="Globin-like_sf"/>
</dbReference>
<dbReference type="PANTHER" id="PTHR46458">
    <property type="entry name" value="BLR2807 PROTEIN"/>
    <property type="match status" value="1"/>
</dbReference>
<keyword evidence="1 6" id="KW-0813">Transport</keyword>
<dbReference type="GO" id="GO:0019825">
    <property type="term" value="F:oxygen binding"/>
    <property type="evidence" value="ECO:0007669"/>
    <property type="project" value="InterPro"/>
</dbReference>
<keyword evidence="4" id="KW-0479">Metal-binding</keyword>
<dbReference type="PANTHER" id="PTHR46458:SF1">
    <property type="entry name" value="GEO09476P1"/>
    <property type="match status" value="1"/>
</dbReference>
<dbReference type="PRINTS" id="PR00188">
    <property type="entry name" value="PLANTGLOBIN"/>
</dbReference>
<dbReference type="Gene3D" id="1.10.490.10">
    <property type="entry name" value="Globins"/>
    <property type="match status" value="1"/>
</dbReference>
<dbReference type="Proteomes" id="UP000828390">
    <property type="component" value="Unassembled WGS sequence"/>
</dbReference>